<keyword evidence="1 2" id="KW-0597">Phosphoprotein</keyword>
<proteinExistence type="predicted"/>
<reference evidence="4" key="1">
    <citation type="submission" date="2020-05" db="EMBL/GenBank/DDBJ databases">
        <authorList>
            <person name="Zhu T."/>
            <person name="Keshari N."/>
            <person name="Lu X."/>
        </authorList>
    </citation>
    <scope>NUCLEOTIDE SEQUENCE</scope>
    <source>
        <strain evidence="4">NK1-12</strain>
    </source>
</reference>
<gene>
    <name evidence="4" type="ORF">HJG54_03590</name>
</gene>
<sequence length="136" mass="14822">MNVLRSKPVSEASRILVIDDIEDNAFLLQTLLESEGYRVEVASSGPVGLNLIETTPPDLVLLDVMMPEMNGFEVVQRIRQNSTLPSIPILLISGHAEAASAQIAGIRVDGFVSKPIDFEELLSRVRAILQSKPVLS</sequence>
<organism evidence="4">
    <name type="scientific">Leptolyngbya sp. NK1-12</name>
    <dbReference type="NCBI Taxonomy" id="2547451"/>
    <lineage>
        <taxon>Bacteria</taxon>
        <taxon>Bacillati</taxon>
        <taxon>Cyanobacteriota</taxon>
        <taxon>Cyanophyceae</taxon>
        <taxon>Leptolyngbyales</taxon>
        <taxon>Leptolyngbyaceae</taxon>
        <taxon>Leptolyngbya group</taxon>
        <taxon>Leptolyngbya</taxon>
    </lineage>
</organism>
<dbReference type="Pfam" id="PF00072">
    <property type="entry name" value="Response_reg"/>
    <property type="match status" value="1"/>
</dbReference>
<dbReference type="Gene3D" id="3.40.50.2300">
    <property type="match status" value="1"/>
</dbReference>
<dbReference type="InterPro" id="IPR050595">
    <property type="entry name" value="Bact_response_regulator"/>
</dbReference>
<dbReference type="SMART" id="SM00448">
    <property type="entry name" value="REC"/>
    <property type="match status" value="1"/>
</dbReference>
<dbReference type="InterPro" id="IPR001789">
    <property type="entry name" value="Sig_transdc_resp-reg_receiver"/>
</dbReference>
<dbReference type="SUPFAM" id="SSF52172">
    <property type="entry name" value="CheY-like"/>
    <property type="match status" value="1"/>
</dbReference>
<dbReference type="RefSeq" id="WP_036001896.1">
    <property type="nucleotide sequence ID" value="NZ_CP053586.1"/>
</dbReference>
<protein>
    <submittedName>
        <fullName evidence="4">Response regulator</fullName>
    </submittedName>
</protein>
<feature type="domain" description="Response regulatory" evidence="3">
    <location>
        <begin position="14"/>
        <end position="129"/>
    </location>
</feature>
<evidence type="ECO:0000256" key="2">
    <source>
        <dbReference type="PROSITE-ProRule" id="PRU00169"/>
    </source>
</evidence>
<evidence type="ECO:0000313" key="4">
    <source>
        <dbReference type="EMBL" id="WNZ22039.1"/>
    </source>
</evidence>
<evidence type="ECO:0000256" key="1">
    <source>
        <dbReference type="ARBA" id="ARBA00022553"/>
    </source>
</evidence>
<dbReference type="PANTHER" id="PTHR44591">
    <property type="entry name" value="STRESS RESPONSE REGULATOR PROTEIN 1"/>
    <property type="match status" value="1"/>
</dbReference>
<dbReference type="EMBL" id="CP053586">
    <property type="protein sequence ID" value="WNZ22039.1"/>
    <property type="molecule type" value="Genomic_DNA"/>
</dbReference>
<name>A0AA96WBJ1_9CYAN</name>
<accession>A0AA96WBJ1</accession>
<evidence type="ECO:0000259" key="3">
    <source>
        <dbReference type="PROSITE" id="PS50110"/>
    </source>
</evidence>
<dbReference type="GO" id="GO:0000160">
    <property type="term" value="P:phosphorelay signal transduction system"/>
    <property type="evidence" value="ECO:0007669"/>
    <property type="project" value="InterPro"/>
</dbReference>
<dbReference type="PROSITE" id="PS50110">
    <property type="entry name" value="RESPONSE_REGULATORY"/>
    <property type="match status" value="1"/>
</dbReference>
<feature type="modified residue" description="4-aspartylphosphate" evidence="2">
    <location>
        <position position="63"/>
    </location>
</feature>
<dbReference type="PANTHER" id="PTHR44591:SF3">
    <property type="entry name" value="RESPONSE REGULATORY DOMAIN-CONTAINING PROTEIN"/>
    <property type="match status" value="1"/>
</dbReference>
<dbReference type="AlphaFoldDB" id="A0AA96WBJ1"/>
<dbReference type="InterPro" id="IPR011006">
    <property type="entry name" value="CheY-like_superfamily"/>
</dbReference>